<dbReference type="PANTHER" id="PTHR14705">
    <property type="entry name" value="CATION CHANNEL SPERM-ASSOCIATED PROTEIN SUBUNIT BETA"/>
    <property type="match status" value="1"/>
</dbReference>
<feature type="signal peptide" evidence="2">
    <location>
        <begin position="1"/>
        <end position="21"/>
    </location>
</feature>
<protein>
    <submittedName>
        <fullName evidence="9">Cation channel sperm-associated protein subunit beta</fullName>
    </submittedName>
</protein>
<dbReference type="Pfam" id="PF22831">
    <property type="entry name" value="CATSPERB_Ig-like"/>
    <property type="match status" value="1"/>
</dbReference>
<evidence type="ECO:0000313" key="9">
    <source>
        <dbReference type="RefSeq" id="XP_012859141.1"/>
    </source>
</evidence>
<dbReference type="Proteomes" id="UP000694863">
    <property type="component" value="Unplaced"/>
</dbReference>
<evidence type="ECO:0000259" key="6">
    <source>
        <dbReference type="Pfam" id="PF22830"/>
    </source>
</evidence>
<reference evidence="9" key="1">
    <citation type="submission" date="2025-08" db="UniProtKB">
        <authorList>
            <consortium name="RefSeq"/>
        </authorList>
    </citation>
    <scope>IDENTIFICATION</scope>
</reference>
<keyword evidence="1" id="KW-0472">Membrane</keyword>
<proteinExistence type="predicted"/>
<dbReference type="InterPro" id="IPR048789">
    <property type="entry name" value="CATSPERB_C"/>
</dbReference>
<keyword evidence="8" id="KW-1185">Reference proteome</keyword>
<evidence type="ECO:0000259" key="4">
    <source>
        <dbReference type="Pfam" id="PF21541"/>
    </source>
</evidence>
<dbReference type="PANTHER" id="PTHR14705:SF0">
    <property type="entry name" value="CATION CHANNEL SPERM-ASSOCIATED AUXILIARY SUBUNIT BETA"/>
    <property type="match status" value="1"/>
</dbReference>
<keyword evidence="2" id="KW-0732">Signal</keyword>
<gene>
    <name evidence="9" type="primary">CATSPERB</name>
</gene>
<sequence>MEFPLFCVVILCFHMFGFSSGAVDEDDENKRYFACSSEGYHKMNKMFKLYLTSSKLTIQCFFLADRKYTSQGVLSTFTSGGLAPSLEIINSTYTGIFHFNLTLFSDQVFWSIDIPRENITKMRAITSIEEWLVRVSLHHGLNLYATEGTLLDIIREPILQWKLGVVMNRERLLQVLPHVTDVKVTKCPCANDVALLGFIVNATYNGIYLGFSFSGFWEYGNTTWYNLTESIYSQLEQDLPGLSIVDMVLTNNFLVLLTSLGLFVSADLRFPSASLLTFSRADFCGFERTDYIRGKLWYNEHCFANREMYEVDYITITFDRNRTLSEASVCFYSDEPFIDWLPCIPHSKRTRSVSSEIITFLVDLERKNGVYFLSSKVGLKTFVSVNTVTNNLPSMRRKFPAFYFPSSFSDPMGLVFHPRSNFIYAYGNQIWLSIDGGNTFDIIADFHDDVIKKTFHSFYTGDITFVSQKGKVYLTKAGLVQYTEIGAIHDKIFTLYYDHLGFIHKLTPYKFDADKSFSAMGSSKAIFHKSFDIGFESPLALQYISLSQVMFYAYVPPNEPAATKHTKEFTRMHFGKVLFPRCLSLIQVVKYTSGIDSVFQDSDLQKTVVIPGYSSFLITAIVDNITALAVATVPERAPLNSTITRWLLFNFGIVGGRQWTIYPRKCNYWYYQYESGDQLPSNVERYLDLGKGYSFKTKIVPTLRALKASEVPLMQISVGNPALLDTTVLFFFDNADSYELNVTMFTRFLLRGTSTLSITLLEASTDCFTASFLPIIKTSCSYLRFMYHVPSQPISEEALNSGNHTDEFGFNMIKTLPVNYRPPSKMGIAIPITDHFYHADPSQPIPRNLFQQSKNTGKFKQCAAAASRKECNCTNDQKLSHAVAFSDCKENVPRFKFPVQQYPVSLQIFTRSGSLPVEIPYLVTVTEVNKRENWVLKHSTPPEIAKLQAYLKSSLNVPVYNPEGLNISIRGAELFHFKVSVVPGLTFCNLVEEFQIYVDQVPLPFPGHTLIAIAAAILLGGFVFVVFMFQLHNIHPWEMCRKKCIGEAMM</sequence>
<feature type="domain" description="Cation channel sperm-associated auxiliary subunit beta N-terminal" evidence="4">
    <location>
        <begin position="33"/>
        <end position="152"/>
    </location>
</feature>
<dbReference type="InterPro" id="IPR048786">
    <property type="entry name" value="CATSPERB_N"/>
</dbReference>
<name>A0ABM0ZPG9_ECHTE</name>
<feature type="domain" description="CATSPERB head" evidence="6">
    <location>
        <begin position="539"/>
        <end position="578"/>
    </location>
</feature>
<feature type="transmembrane region" description="Helical" evidence="1">
    <location>
        <begin position="1010"/>
        <end position="1031"/>
    </location>
</feature>
<dbReference type="Pfam" id="PF15149">
    <property type="entry name" value="CATSPERB_C"/>
    <property type="match status" value="1"/>
</dbReference>
<dbReference type="InterPro" id="IPR028748">
    <property type="entry name" value="CATSPERB"/>
</dbReference>
<dbReference type="InterPro" id="IPR053903">
    <property type="entry name" value="CATSPERB_head"/>
</dbReference>
<dbReference type="RefSeq" id="XP_012859141.1">
    <property type="nucleotide sequence ID" value="XM_013003687.1"/>
</dbReference>
<dbReference type="Pfam" id="PF21541">
    <property type="entry name" value="CATSPERB_1st"/>
    <property type="match status" value="1"/>
</dbReference>
<dbReference type="InterPro" id="IPR053904">
    <property type="entry name" value="CATSPERB_Ig-like"/>
</dbReference>
<evidence type="ECO:0000313" key="8">
    <source>
        <dbReference type="Proteomes" id="UP000694863"/>
    </source>
</evidence>
<keyword evidence="1" id="KW-1133">Transmembrane helix</keyword>
<feature type="domain" description="Cation channel sperm-associated auxiliary subunit beta 2nd" evidence="5">
    <location>
        <begin position="166"/>
        <end position="513"/>
    </location>
</feature>
<dbReference type="Pfam" id="PF22830">
    <property type="entry name" value="CATSPERB_head"/>
    <property type="match status" value="2"/>
</dbReference>
<dbReference type="InterPro" id="IPR048788">
    <property type="entry name" value="CATSPERB_2nd"/>
</dbReference>
<accession>A0ABM0ZPG9</accession>
<evidence type="ECO:0000256" key="1">
    <source>
        <dbReference type="SAM" id="Phobius"/>
    </source>
</evidence>
<feature type="domain" description="Cation channel sperm-associated protein subunit beta C-terminal" evidence="3">
    <location>
        <begin position="780"/>
        <end position="1037"/>
    </location>
</feature>
<dbReference type="GeneID" id="101647279"/>
<evidence type="ECO:0000259" key="3">
    <source>
        <dbReference type="Pfam" id="PF15149"/>
    </source>
</evidence>
<dbReference type="Pfam" id="PF21548">
    <property type="entry name" value="CATSPERB_2nd"/>
    <property type="match status" value="1"/>
</dbReference>
<organism evidence="8 9">
    <name type="scientific">Echinops telfairi</name>
    <name type="common">Lesser hedgehog tenrec</name>
    <dbReference type="NCBI Taxonomy" id="9371"/>
    <lineage>
        <taxon>Eukaryota</taxon>
        <taxon>Metazoa</taxon>
        <taxon>Chordata</taxon>
        <taxon>Craniata</taxon>
        <taxon>Vertebrata</taxon>
        <taxon>Euteleostomi</taxon>
        <taxon>Mammalia</taxon>
        <taxon>Eutheria</taxon>
        <taxon>Afrotheria</taxon>
        <taxon>Tenrecidae</taxon>
        <taxon>Tenrecinae</taxon>
        <taxon>Echinops</taxon>
    </lineage>
</organism>
<keyword evidence="1" id="KW-0812">Transmembrane</keyword>
<evidence type="ECO:0000259" key="7">
    <source>
        <dbReference type="Pfam" id="PF22831"/>
    </source>
</evidence>
<feature type="domain" description="CATSPERB head" evidence="6">
    <location>
        <begin position="588"/>
        <end position="662"/>
    </location>
</feature>
<evidence type="ECO:0000259" key="5">
    <source>
        <dbReference type="Pfam" id="PF21548"/>
    </source>
</evidence>
<feature type="domain" description="CATSPERB Ig-like" evidence="7">
    <location>
        <begin position="677"/>
        <end position="778"/>
    </location>
</feature>
<evidence type="ECO:0000256" key="2">
    <source>
        <dbReference type="SAM" id="SignalP"/>
    </source>
</evidence>
<feature type="chain" id="PRO_5046136011" evidence="2">
    <location>
        <begin position="22"/>
        <end position="1050"/>
    </location>
</feature>